<keyword evidence="2" id="KW-0489">Methyltransferase</keyword>
<dbReference type="SUPFAM" id="SSF52980">
    <property type="entry name" value="Restriction endonuclease-like"/>
    <property type="match status" value="1"/>
</dbReference>
<dbReference type="InterPro" id="IPR007569">
    <property type="entry name" value="DUF559"/>
</dbReference>
<dbReference type="GO" id="GO:0032259">
    <property type="term" value="P:methylation"/>
    <property type="evidence" value="ECO:0007669"/>
    <property type="project" value="UniProtKB-KW"/>
</dbReference>
<dbReference type="RefSeq" id="WP_094415602.1">
    <property type="nucleotide sequence ID" value="NZ_NOXV01000287.1"/>
</dbReference>
<keyword evidence="2" id="KW-0808">Transferase</keyword>
<accession>A0A255Z0T6</accession>
<dbReference type="GO" id="GO:0008168">
    <property type="term" value="F:methyltransferase activity"/>
    <property type="evidence" value="ECO:0007669"/>
    <property type="project" value="UniProtKB-KW"/>
</dbReference>
<evidence type="ECO:0000313" key="2">
    <source>
        <dbReference type="EMBL" id="OYQ35078.1"/>
    </source>
</evidence>
<dbReference type="Gene3D" id="3.40.960.10">
    <property type="entry name" value="VSR Endonuclease"/>
    <property type="match status" value="1"/>
</dbReference>
<evidence type="ECO:0000313" key="3">
    <source>
        <dbReference type="Proteomes" id="UP000216605"/>
    </source>
</evidence>
<proteinExistence type="predicted"/>
<organism evidence="2 3">
    <name type="scientific">Flavobacterium cyanobacteriorum</name>
    <dbReference type="NCBI Taxonomy" id="2022802"/>
    <lineage>
        <taxon>Bacteria</taxon>
        <taxon>Pseudomonadati</taxon>
        <taxon>Bacteroidota</taxon>
        <taxon>Flavobacteriia</taxon>
        <taxon>Flavobacteriales</taxon>
        <taxon>Flavobacteriaceae</taxon>
        <taxon>Flavobacterium</taxon>
    </lineage>
</organism>
<dbReference type="OrthoDB" id="9798754at2"/>
<dbReference type="PANTHER" id="PTHR38590:SF1">
    <property type="entry name" value="BLL0828 PROTEIN"/>
    <property type="match status" value="1"/>
</dbReference>
<name>A0A255Z0T6_9FLAO</name>
<keyword evidence="3" id="KW-1185">Reference proteome</keyword>
<dbReference type="AlphaFoldDB" id="A0A255Z0T6"/>
<protein>
    <submittedName>
        <fullName evidence="2">DNA methylase</fullName>
    </submittedName>
</protein>
<dbReference type="PANTHER" id="PTHR38590">
    <property type="entry name" value="BLL0828 PROTEIN"/>
    <property type="match status" value="1"/>
</dbReference>
<dbReference type="CDD" id="cd01038">
    <property type="entry name" value="Endonuclease_DUF559"/>
    <property type="match status" value="1"/>
</dbReference>
<feature type="domain" description="DUF559" evidence="1">
    <location>
        <begin position="12"/>
        <end position="119"/>
    </location>
</feature>
<sequence length="142" mass="17030">MKRKIIPYNPNLKDLARQLRNNSTKAEVMLWQKLKRKQMYGYDFHRQKPLDNYILDFFCYELMLGIEVDGYSHEFLEVYNKDVVKEVRMNDFGITVLRFSDSQVLKDIENVIRAIEQYITEYEKHTPNPSQEGNYIQFYTGG</sequence>
<dbReference type="InterPro" id="IPR047216">
    <property type="entry name" value="Endonuclease_DUF559_bact"/>
</dbReference>
<dbReference type="Pfam" id="PF04480">
    <property type="entry name" value="DUF559"/>
    <property type="match status" value="1"/>
</dbReference>
<dbReference type="Proteomes" id="UP000216605">
    <property type="component" value="Unassembled WGS sequence"/>
</dbReference>
<dbReference type="InterPro" id="IPR011335">
    <property type="entry name" value="Restrct_endonuc-II-like"/>
</dbReference>
<dbReference type="EMBL" id="NOXV01000287">
    <property type="protein sequence ID" value="OYQ35078.1"/>
    <property type="molecule type" value="Genomic_DNA"/>
</dbReference>
<evidence type="ECO:0000259" key="1">
    <source>
        <dbReference type="Pfam" id="PF04480"/>
    </source>
</evidence>
<comment type="caution">
    <text evidence="2">The sequence shown here is derived from an EMBL/GenBank/DDBJ whole genome shotgun (WGS) entry which is preliminary data.</text>
</comment>
<reference evidence="2 3" key="1">
    <citation type="submission" date="2017-07" db="EMBL/GenBank/DDBJ databases">
        <title>Flavobacterium cyanobacteriorum sp. nov., isolated from cyanobacterial aggregates in a eutrophic lake.</title>
        <authorList>
            <person name="Cai H."/>
        </authorList>
    </citation>
    <scope>NUCLEOTIDE SEQUENCE [LARGE SCALE GENOMIC DNA]</scope>
    <source>
        <strain evidence="2 3">TH021</strain>
    </source>
</reference>
<gene>
    <name evidence="2" type="ORF">CHU92_11225</name>
</gene>